<dbReference type="PANTHER" id="PTHR13006">
    <property type="entry name" value="PAPILLOMAVIRUS REGULATORY FACTOR PRF-1"/>
    <property type="match status" value="1"/>
</dbReference>
<comment type="subcellular location">
    <subcellularLocation>
        <location evidence="1">Nucleus</location>
    </subcellularLocation>
</comment>
<name>E2AJM9_CAMFO</name>
<feature type="region of interest" description="Disordered" evidence="9">
    <location>
        <begin position="464"/>
        <end position="488"/>
    </location>
</feature>
<sequence>MSTGKRLAKRSIIGTRVCAPGEDGKYYSGAIYAVKTPQAASASASESPPGQKSVTPKTLYSVRFDAVPGGCPPNPSTEYSDRDLIGPGFGSVTSARLVPGQKVYLTYNGREIHAEVTEHRQHLDEVDVVIAPNGQEGTMSLTKRIDEIRLLESRKSARLADQDTDFARLADMAGDRKRASSHSIDVPHVMASRKRRPSSNNDSERMYSGWGERVLCGREGCRTNERGDCMDECAAALVLMSLSCSPHSPHNPPPLHCQYNYGIYYILSSPCPTTSHPSHNQPHYPYNASGSSSSSTPGSSTLDEGIVPDYIEEQHPRKKVSNLFRCSFLEGSYFHRWLRARQPLKVIHLDSIGVSIMSPDKYARVIRDSGCVDDGTSIRRGRSSRAAVSLDSSRYPPFPTFLFVSLFLLSYSHASQSHDPLAREHRQPSPSSLLSDGRGADLHKVRHTMAARSDTENFRTCLEMPSRSPKKSKGCDEDMSVHEEDDMSVHEEEFYYQEVAVDHMSSPPTMSHRDMARPPHEDPEYQKQLRLEAAPTTSNYIENVIVGVREPNSAFTISQSPVASTGKPSSPRRTRSDVKKCRKIYGMDARDLWCTQCRWKKACTRF</sequence>
<dbReference type="Proteomes" id="UP000000311">
    <property type="component" value="Unassembled WGS sequence"/>
</dbReference>
<evidence type="ECO:0000256" key="7">
    <source>
        <dbReference type="ARBA" id="ARBA00023163"/>
    </source>
</evidence>
<dbReference type="FunCoup" id="E2AJM9">
    <property type="interactions" value="775"/>
</dbReference>
<evidence type="ECO:0000256" key="1">
    <source>
        <dbReference type="ARBA" id="ARBA00004123"/>
    </source>
</evidence>
<feature type="compositionally biased region" description="Low complexity" evidence="9">
    <location>
        <begin position="289"/>
        <end position="301"/>
    </location>
</feature>
<keyword evidence="2" id="KW-0479">Metal-binding</keyword>
<feature type="region of interest" description="Disordered" evidence="9">
    <location>
        <begin position="178"/>
        <end position="205"/>
    </location>
</feature>
<feature type="region of interest" description="Disordered" evidence="9">
    <location>
        <begin position="419"/>
        <end position="440"/>
    </location>
</feature>
<keyword evidence="6" id="KW-0238">DNA-binding</keyword>
<keyword evidence="7" id="KW-0804">Transcription</keyword>
<dbReference type="InterPro" id="IPR031940">
    <property type="entry name" value="DUF4772"/>
</dbReference>
<reference evidence="11 12" key="1">
    <citation type="journal article" date="2010" name="Science">
        <title>Genomic comparison of the ants Camponotus floridanus and Harpegnathos saltator.</title>
        <authorList>
            <person name="Bonasio R."/>
            <person name="Zhang G."/>
            <person name="Ye C."/>
            <person name="Mutti N.S."/>
            <person name="Fang X."/>
            <person name="Qin N."/>
            <person name="Donahue G."/>
            <person name="Yang P."/>
            <person name="Li Q."/>
            <person name="Li C."/>
            <person name="Zhang P."/>
            <person name="Huang Z."/>
            <person name="Berger S.L."/>
            <person name="Reinberg D."/>
            <person name="Wang J."/>
            <person name="Liebig J."/>
        </authorList>
    </citation>
    <scope>NUCLEOTIDE SEQUENCE [LARGE SCALE GENOMIC DNA]</scope>
    <source>
        <strain evidence="12">C129</strain>
    </source>
</reference>
<evidence type="ECO:0000256" key="3">
    <source>
        <dbReference type="ARBA" id="ARBA00022771"/>
    </source>
</evidence>
<gene>
    <name evidence="11" type="ORF">EAG_03434</name>
</gene>
<dbReference type="PANTHER" id="PTHR13006:SF9">
    <property type="entry name" value="GLUCOSE TRANSPORTER 4 ENHANCER FACTOR, ISOFORM G"/>
    <property type="match status" value="1"/>
</dbReference>
<keyword evidence="8" id="KW-0539">Nucleus</keyword>
<feature type="compositionally biased region" description="Basic and acidic residues" evidence="9">
    <location>
        <begin position="473"/>
        <end position="488"/>
    </location>
</feature>
<evidence type="ECO:0000313" key="11">
    <source>
        <dbReference type="EMBL" id="EFN66356.1"/>
    </source>
</evidence>
<dbReference type="OrthoDB" id="5950721at2759"/>
<feature type="region of interest" description="Disordered" evidence="9">
    <location>
        <begin position="276"/>
        <end position="304"/>
    </location>
</feature>
<dbReference type="GO" id="GO:0003700">
    <property type="term" value="F:DNA-binding transcription factor activity"/>
    <property type="evidence" value="ECO:0007669"/>
    <property type="project" value="TreeGrafter"/>
</dbReference>
<evidence type="ECO:0000256" key="5">
    <source>
        <dbReference type="ARBA" id="ARBA00023015"/>
    </source>
</evidence>
<feature type="region of interest" description="Disordered" evidence="9">
    <location>
        <begin position="557"/>
        <end position="576"/>
    </location>
</feature>
<dbReference type="InterPro" id="IPR052253">
    <property type="entry name" value="CR1/CR2-DNA-binding_regulator"/>
</dbReference>
<keyword evidence="5" id="KW-0805">Transcription regulation</keyword>
<protein>
    <submittedName>
        <fullName evidence="11">Zinc finger protein 704</fullName>
    </submittedName>
</protein>
<organism evidence="12">
    <name type="scientific">Camponotus floridanus</name>
    <name type="common">Florida carpenter ant</name>
    <dbReference type="NCBI Taxonomy" id="104421"/>
    <lineage>
        <taxon>Eukaryota</taxon>
        <taxon>Metazoa</taxon>
        <taxon>Ecdysozoa</taxon>
        <taxon>Arthropoda</taxon>
        <taxon>Hexapoda</taxon>
        <taxon>Insecta</taxon>
        <taxon>Pterygota</taxon>
        <taxon>Neoptera</taxon>
        <taxon>Endopterygota</taxon>
        <taxon>Hymenoptera</taxon>
        <taxon>Apocrita</taxon>
        <taxon>Aculeata</taxon>
        <taxon>Formicoidea</taxon>
        <taxon>Formicidae</taxon>
        <taxon>Formicinae</taxon>
        <taxon>Camponotus</taxon>
    </lineage>
</organism>
<dbReference type="InParanoid" id="E2AJM9"/>
<feature type="compositionally biased region" description="Polar residues" evidence="9">
    <location>
        <begin position="557"/>
        <end position="568"/>
    </location>
</feature>
<evidence type="ECO:0000313" key="12">
    <source>
        <dbReference type="Proteomes" id="UP000000311"/>
    </source>
</evidence>
<keyword evidence="3" id="KW-0863">Zinc-finger</keyword>
<evidence type="ECO:0000256" key="2">
    <source>
        <dbReference type="ARBA" id="ARBA00022723"/>
    </source>
</evidence>
<dbReference type="GO" id="GO:0008270">
    <property type="term" value="F:zinc ion binding"/>
    <property type="evidence" value="ECO:0007669"/>
    <property type="project" value="UniProtKB-KW"/>
</dbReference>
<dbReference type="Pfam" id="PF15997">
    <property type="entry name" value="DUF4772"/>
    <property type="match status" value="1"/>
</dbReference>
<dbReference type="GO" id="GO:0005634">
    <property type="term" value="C:nucleus"/>
    <property type="evidence" value="ECO:0007669"/>
    <property type="project" value="UniProtKB-SubCell"/>
</dbReference>
<dbReference type="GO" id="GO:0000978">
    <property type="term" value="F:RNA polymerase II cis-regulatory region sequence-specific DNA binding"/>
    <property type="evidence" value="ECO:0007669"/>
    <property type="project" value="TreeGrafter"/>
</dbReference>
<dbReference type="STRING" id="104421.E2AJM9"/>
<feature type="non-terminal residue" evidence="11">
    <location>
        <position position="606"/>
    </location>
</feature>
<feature type="domain" description="DUF4772" evidence="10">
    <location>
        <begin position="5"/>
        <end position="130"/>
    </location>
</feature>
<evidence type="ECO:0000256" key="9">
    <source>
        <dbReference type="SAM" id="MobiDB-lite"/>
    </source>
</evidence>
<accession>E2AJM9</accession>
<evidence type="ECO:0000256" key="6">
    <source>
        <dbReference type="ARBA" id="ARBA00023125"/>
    </source>
</evidence>
<dbReference type="GO" id="GO:0006357">
    <property type="term" value="P:regulation of transcription by RNA polymerase II"/>
    <property type="evidence" value="ECO:0007669"/>
    <property type="project" value="TreeGrafter"/>
</dbReference>
<proteinExistence type="predicted"/>
<evidence type="ECO:0000256" key="4">
    <source>
        <dbReference type="ARBA" id="ARBA00022833"/>
    </source>
</evidence>
<dbReference type="OMA" id="DITIGME"/>
<dbReference type="SMART" id="SM01366">
    <property type="entry name" value="c-clamp"/>
    <property type="match status" value="1"/>
</dbReference>
<dbReference type="AlphaFoldDB" id="E2AJM9"/>
<evidence type="ECO:0000256" key="8">
    <source>
        <dbReference type="ARBA" id="ARBA00023242"/>
    </source>
</evidence>
<dbReference type="EMBL" id="GL440049">
    <property type="protein sequence ID" value="EFN66356.1"/>
    <property type="molecule type" value="Genomic_DNA"/>
</dbReference>
<keyword evidence="4" id="KW-0862">Zinc</keyword>
<keyword evidence="12" id="KW-1185">Reference proteome</keyword>
<evidence type="ECO:0000259" key="10">
    <source>
        <dbReference type="Pfam" id="PF15997"/>
    </source>
</evidence>